<dbReference type="InterPro" id="IPR006016">
    <property type="entry name" value="UspA"/>
</dbReference>
<comment type="caution">
    <text evidence="3">The sequence shown here is derived from an EMBL/GenBank/DDBJ whole genome shotgun (WGS) entry which is preliminary data.</text>
</comment>
<evidence type="ECO:0000256" key="1">
    <source>
        <dbReference type="ARBA" id="ARBA00008791"/>
    </source>
</evidence>
<dbReference type="Pfam" id="PF00582">
    <property type="entry name" value="Usp"/>
    <property type="match status" value="2"/>
</dbReference>
<keyword evidence="4" id="KW-1185">Reference proteome</keyword>
<feature type="domain" description="UspA" evidence="2">
    <location>
        <begin position="5"/>
        <end position="129"/>
    </location>
</feature>
<gene>
    <name evidence="3" type="ORF">GCM10007977_082400</name>
</gene>
<evidence type="ECO:0000259" key="2">
    <source>
        <dbReference type="Pfam" id="PF00582"/>
    </source>
</evidence>
<dbReference type="Proteomes" id="UP000642070">
    <property type="component" value="Unassembled WGS sequence"/>
</dbReference>
<reference evidence="3" key="2">
    <citation type="submission" date="2020-09" db="EMBL/GenBank/DDBJ databases">
        <authorList>
            <person name="Sun Q."/>
            <person name="Ohkuma M."/>
        </authorList>
    </citation>
    <scope>NUCLEOTIDE SEQUENCE</scope>
    <source>
        <strain evidence="3">JCM 19831</strain>
    </source>
</reference>
<feature type="domain" description="UspA" evidence="2">
    <location>
        <begin position="146"/>
        <end position="280"/>
    </location>
</feature>
<dbReference type="InterPro" id="IPR014729">
    <property type="entry name" value="Rossmann-like_a/b/a_fold"/>
</dbReference>
<comment type="similarity">
    <text evidence="1">Belongs to the universal stress protein A family.</text>
</comment>
<dbReference type="EMBL" id="BMPI01000057">
    <property type="protein sequence ID" value="GGM68124.1"/>
    <property type="molecule type" value="Genomic_DNA"/>
</dbReference>
<evidence type="ECO:0000313" key="4">
    <source>
        <dbReference type="Proteomes" id="UP000642070"/>
    </source>
</evidence>
<dbReference type="AlphaFoldDB" id="A0A917U9R1"/>
<accession>A0A917U9R1</accession>
<dbReference type="PANTHER" id="PTHR46268">
    <property type="entry name" value="STRESS RESPONSE PROTEIN NHAX"/>
    <property type="match status" value="1"/>
</dbReference>
<dbReference type="PANTHER" id="PTHR46268:SF6">
    <property type="entry name" value="UNIVERSAL STRESS PROTEIN UP12"/>
    <property type="match status" value="1"/>
</dbReference>
<dbReference type="InterPro" id="IPR006015">
    <property type="entry name" value="Universal_stress_UspA"/>
</dbReference>
<organism evidence="3 4">
    <name type="scientific">Dactylosporangium sucinum</name>
    <dbReference type="NCBI Taxonomy" id="1424081"/>
    <lineage>
        <taxon>Bacteria</taxon>
        <taxon>Bacillati</taxon>
        <taxon>Actinomycetota</taxon>
        <taxon>Actinomycetes</taxon>
        <taxon>Micromonosporales</taxon>
        <taxon>Micromonosporaceae</taxon>
        <taxon>Dactylosporangium</taxon>
    </lineage>
</organism>
<dbReference type="RefSeq" id="WP_190255500.1">
    <property type="nucleotide sequence ID" value="NZ_BMPI01000057.1"/>
</dbReference>
<sequence length="300" mass="31387">MAYEFGPVVVGVDGSADSMGAVRWAADEACRWTRTLVAVTAVPPGEELGKGADLAAAAAAVEARRWCVGVAAVGETHSGTPVDVLRHMAEEARLVVVGGRGASGRTAEPLGSVSRELAARADAPVLVVHEAQRWAAPDAALPRDGTVVVGFDGSAPARRALRLAFEEAAARCSRLVVLQAWRHLELWRPGEDRATDLCDAATVVHEALCAAAAPWRERYPLVEVEVRSEPGDPVVALTVASQWATLLVLGTRCPADGVQPSRPSVASRVLRHAACPVLVAHGPSRIPAQREPVAAAGRSS</sequence>
<reference evidence="3" key="1">
    <citation type="journal article" date="2014" name="Int. J. Syst. Evol. Microbiol.">
        <title>Complete genome sequence of Corynebacterium casei LMG S-19264T (=DSM 44701T), isolated from a smear-ripened cheese.</title>
        <authorList>
            <consortium name="US DOE Joint Genome Institute (JGI-PGF)"/>
            <person name="Walter F."/>
            <person name="Albersmeier A."/>
            <person name="Kalinowski J."/>
            <person name="Ruckert C."/>
        </authorList>
    </citation>
    <scope>NUCLEOTIDE SEQUENCE</scope>
    <source>
        <strain evidence="3">JCM 19831</strain>
    </source>
</reference>
<protein>
    <submittedName>
        <fullName evidence="3">Universal stress protein</fullName>
    </submittedName>
</protein>
<evidence type="ECO:0000313" key="3">
    <source>
        <dbReference type="EMBL" id="GGM68124.1"/>
    </source>
</evidence>
<name>A0A917U9R1_9ACTN</name>
<proteinExistence type="inferred from homology"/>
<dbReference type="SUPFAM" id="SSF52402">
    <property type="entry name" value="Adenine nucleotide alpha hydrolases-like"/>
    <property type="match status" value="2"/>
</dbReference>
<dbReference type="Gene3D" id="3.40.50.620">
    <property type="entry name" value="HUPs"/>
    <property type="match status" value="2"/>
</dbReference>
<dbReference type="PRINTS" id="PR01438">
    <property type="entry name" value="UNVRSLSTRESS"/>
</dbReference>